<keyword evidence="2" id="KW-0238">DNA-binding</keyword>
<dbReference type="PROSITE" id="PS50987">
    <property type="entry name" value="HTH_ARSR_2"/>
    <property type="match status" value="1"/>
</dbReference>
<dbReference type="InterPro" id="IPR036390">
    <property type="entry name" value="WH_DNA-bd_sf"/>
</dbReference>
<evidence type="ECO:0000256" key="1">
    <source>
        <dbReference type="ARBA" id="ARBA00023015"/>
    </source>
</evidence>
<dbReference type="GO" id="GO:0003677">
    <property type="term" value="F:DNA binding"/>
    <property type="evidence" value="ECO:0007669"/>
    <property type="project" value="UniProtKB-KW"/>
</dbReference>
<dbReference type="AlphaFoldDB" id="A0AA42BQZ9"/>
<gene>
    <name evidence="5" type="ORF">NK662_19950</name>
</gene>
<dbReference type="EMBL" id="JANCLT010000014">
    <property type="protein sequence ID" value="MCP8970795.1"/>
    <property type="molecule type" value="Genomic_DNA"/>
</dbReference>
<dbReference type="PANTHER" id="PTHR43132">
    <property type="entry name" value="ARSENICAL RESISTANCE OPERON REPRESSOR ARSR-RELATED"/>
    <property type="match status" value="1"/>
</dbReference>
<dbReference type="InterPro" id="IPR036388">
    <property type="entry name" value="WH-like_DNA-bd_sf"/>
</dbReference>
<feature type="domain" description="HTH arsR-type" evidence="4">
    <location>
        <begin position="6"/>
        <end position="98"/>
    </location>
</feature>
<evidence type="ECO:0000313" key="6">
    <source>
        <dbReference type="Proteomes" id="UP001156102"/>
    </source>
</evidence>
<evidence type="ECO:0000259" key="4">
    <source>
        <dbReference type="PROSITE" id="PS50987"/>
    </source>
</evidence>
<protein>
    <submittedName>
        <fullName evidence="5">Metalloregulator ArsR/SmtB family transcription factor</fullName>
    </submittedName>
</protein>
<dbReference type="Gene3D" id="1.10.10.10">
    <property type="entry name" value="Winged helix-like DNA-binding domain superfamily/Winged helix DNA-binding domain"/>
    <property type="match status" value="1"/>
</dbReference>
<comment type="caution">
    <text evidence="5">The sequence shown here is derived from an EMBL/GenBank/DDBJ whole genome shotgun (WGS) entry which is preliminary data.</text>
</comment>
<dbReference type="Pfam" id="PF01022">
    <property type="entry name" value="HTH_5"/>
    <property type="match status" value="1"/>
</dbReference>
<dbReference type="SUPFAM" id="SSF46785">
    <property type="entry name" value="Winged helix' DNA-binding domain"/>
    <property type="match status" value="1"/>
</dbReference>
<dbReference type="GO" id="GO:0003700">
    <property type="term" value="F:DNA-binding transcription factor activity"/>
    <property type="evidence" value="ECO:0007669"/>
    <property type="project" value="InterPro"/>
</dbReference>
<dbReference type="InterPro" id="IPR001845">
    <property type="entry name" value="HTH_ArsR_DNA-bd_dom"/>
</dbReference>
<organism evidence="5 6">
    <name type="scientific">Ectobacillus ponti</name>
    <dbReference type="NCBI Taxonomy" id="2961894"/>
    <lineage>
        <taxon>Bacteria</taxon>
        <taxon>Bacillati</taxon>
        <taxon>Bacillota</taxon>
        <taxon>Bacilli</taxon>
        <taxon>Bacillales</taxon>
        <taxon>Bacillaceae</taxon>
        <taxon>Ectobacillus</taxon>
    </lineage>
</organism>
<keyword evidence="3" id="KW-0804">Transcription</keyword>
<accession>A0AA42BQZ9</accession>
<dbReference type="InterPro" id="IPR011991">
    <property type="entry name" value="ArsR-like_HTH"/>
</dbReference>
<proteinExistence type="predicted"/>
<dbReference type="PRINTS" id="PR00778">
    <property type="entry name" value="HTHARSR"/>
</dbReference>
<dbReference type="RefSeq" id="WP_254760718.1">
    <property type="nucleotide sequence ID" value="NZ_JANCLT010000014.1"/>
</dbReference>
<name>A0AA42BQZ9_9BACI</name>
<dbReference type="CDD" id="cd00090">
    <property type="entry name" value="HTH_ARSR"/>
    <property type="match status" value="1"/>
</dbReference>
<keyword evidence="6" id="KW-1185">Reference proteome</keyword>
<keyword evidence="1" id="KW-0805">Transcription regulation</keyword>
<dbReference type="NCBIfam" id="NF033788">
    <property type="entry name" value="HTH_metalloreg"/>
    <property type="match status" value="1"/>
</dbReference>
<reference evidence="5" key="1">
    <citation type="submission" date="2022-07" db="EMBL/GenBank/DDBJ databases">
        <authorList>
            <person name="Li W.-J."/>
            <person name="Deng Q.-Q."/>
        </authorList>
    </citation>
    <scope>NUCLEOTIDE SEQUENCE</scope>
    <source>
        <strain evidence="5">SYSU M60031</strain>
    </source>
</reference>
<dbReference type="PANTHER" id="PTHR43132:SF2">
    <property type="entry name" value="ARSENICAL RESISTANCE OPERON REPRESSOR ARSR-RELATED"/>
    <property type="match status" value="1"/>
</dbReference>
<sequence>MKPCALYVEEFVEGAEILKVLAHPVRLALIKVMLESGPTNVTSLYEGFEMPQSTISQHLAKLKQHRVISGTRNGLEIYYEVVDPRAQSMIEAFGAAAR</sequence>
<evidence type="ECO:0000256" key="2">
    <source>
        <dbReference type="ARBA" id="ARBA00023125"/>
    </source>
</evidence>
<evidence type="ECO:0000313" key="5">
    <source>
        <dbReference type="EMBL" id="MCP8970795.1"/>
    </source>
</evidence>
<dbReference type="SMART" id="SM00418">
    <property type="entry name" value="HTH_ARSR"/>
    <property type="match status" value="1"/>
</dbReference>
<evidence type="ECO:0000256" key="3">
    <source>
        <dbReference type="ARBA" id="ARBA00023163"/>
    </source>
</evidence>
<dbReference type="InterPro" id="IPR051011">
    <property type="entry name" value="Metal_resp_trans_reg"/>
</dbReference>
<dbReference type="Proteomes" id="UP001156102">
    <property type="component" value="Unassembled WGS sequence"/>
</dbReference>